<accession>A0A7J6KGW0</accession>
<dbReference type="Proteomes" id="UP000557509">
    <property type="component" value="Unassembled WGS sequence"/>
</dbReference>
<name>A0A7J6KGW0_TOXGO</name>
<evidence type="ECO:0000313" key="1">
    <source>
        <dbReference type="EMBL" id="KAF4646184.1"/>
    </source>
</evidence>
<dbReference type="EMBL" id="JAAUHK010000185">
    <property type="protein sequence ID" value="KAF4646184.1"/>
    <property type="molecule type" value="Genomic_DNA"/>
</dbReference>
<proteinExistence type="predicted"/>
<sequence length="67" mass="7685">MDAMHFLNTAKDVQERKKEVATVTLDDAGDARLVAVAKKSHVPEILLKVELKKVFFEFILQKETTWI</sequence>
<keyword evidence="2" id="KW-1185">Reference proteome</keyword>
<protein>
    <submittedName>
        <fullName evidence="1">Uncharacterized protein</fullName>
    </submittedName>
</protein>
<evidence type="ECO:0000313" key="2">
    <source>
        <dbReference type="Proteomes" id="UP000557509"/>
    </source>
</evidence>
<gene>
    <name evidence="1" type="ORF">TGRH88_019710</name>
</gene>
<comment type="caution">
    <text evidence="1">The sequence shown here is derived from an EMBL/GenBank/DDBJ whole genome shotgun (WGS) entry which is preliminary data.</text>
</comment>
<dbReference type="AlphaFoldDB" id="A0A7J6KGW0"/>
<organism evidence="1 2">
    <name type="scientific">Toxoplasma gondii</name>
    <dbReference type="NCBI Taxonomy" id="5811"/>
    <lineage>
        <taxon>Eukaryota</taxon>
        <taxon>Sar</taxon>
        <taxon>Alveolata</taxon>
        <taxon>Apicomplexa</taxon>
        <taxon>Conoidasida</taxon>
        <taxon>Coccidia</taxon>
        <taxon>Eucoccidiorida</taxon>
        <taxon>Eimeriorina</taxon>
        <taxon>Sarcocystidae</taxon>
        <taxon>Toxoplasma</taxon>
    </lineage>
</organism>
<reference evidence="1 2" key="1">
    <citation type="submission" date="2020-03" db="EMBL/GenBank/DDBJ databases">
        <title>Genome sequence of Toxoplasma gondii RH-88 strain.</title>
        <authorList>
            <person name="Lorenzi H.A."/>
            <person name="Venepally P."/>
            <person name="Rozenberg A."/>
            <person name="Sibley D."/>
        </authorList>
    </citation>
    <scope>NUCLEOTIDE SEQUENCE [LARGE SCALE GENOMIC DNA]</scope>
    <source>
        <strain evidence="1 2">RH-88</strain>
    </source>
</reference>